<accession>A0ACC2LI19</accession>
<name>A0ACC2LI19_PERAE</name>
<reference evidence="1 2" key="1">
    <citation type="journal article" date="2022" name="Hortic Res">
        <title>A haplotype resolved chromosomal level avocado genome allows analysis of novel avocado genes.</title>
        <authorList>
            <person name="Nath O."/>
            <person name="Fletcher S.J."/>
            <person name="Hayward A."/>
            <person name="Shaw L.M."/>
            <person name="Masouleh A.K."/>
            <person name="Furtado A."/>
            <person name="Henry R.J."/>
            <person name="Mitter N."/>
        </authorList>
    </citation>
    <scope>NUCLEOTIDE SEQUENCE [LARGE SCALE GENOMIC DNA]</scope>
    <source>
        <strain evidence="2">cv. Hass</strain>
    </source>
</reference>
<evidence type="ECO:0000313" key="2">
    <source>
        <dbReference type="Proteomes" id="UP001234297"/>
    </source>
</evidence>
<proteinExistence type="predicted"/>
<gene>
    <name evidence="1" type="ORF">MRB53_026331</name>
</gene>
<protein>
    <submittedName>
        <fullName evidence="1">Uncharacterized protein</fullName>
    </submittedName>
</protein>
<evidence type="ECO:0000313" key="1">
    <source>
        <dbReference type="EMBL" id="KAJ8632995.1"/>
    </source>
</evidence>
<organism evidence="1 2">
    <name type="scientific">Persea americana</name>
    <name type="common">Avocado</name>
    <dbReference type="NCBI Taxonomy" id="3435"/>
    <lineage>
        <taxon>Eukaryota</taxon>
        <taxon>Viridiplantae</taxon>
        <taxon>Streptophyta</taxon>
        <taxon>Embryophyta</taxon>
        <taxon>Tracheophyta</taxon>
        <taxon>Spermatophyta</taxon>
        <taxon>Magnoliopsida</taxon>
        <taxon>Magnoliidae</taxon>
        <taxon>Laurales</taxon>
        <taxon>Lauraceae</taxon>
        <taxon>Persea</taxon>
    </lineage>
</organism>
<dbReference type="EMBL" id="CM056816">
    <property type="protein sequence ID" value="KAJ8632995.1"/>
    <property type="molecule type" value="Genomic_DNA"/>
</dbReference>
<comment type="caution">
    <text evidence="1">The sequence shown here is derived from an EMBL/GenBank/DDBJ whole genome shotgun (WGS) entry which is preliminary data.</text>
</comment>
<dbReference type="Proteomes" id="UP001234297">
    <property type="component" value="Chromosome 8"/>
</dbReference>
<sequence length="111" mass="12404">MLFNPLIYNGLLQPRSLFCKLRFCDLLRSIGANPKRMTWPPASLCCNRVFFYVSSCGLRLEPSLVSYSGDEKPIFGTDLLPHRRRGCAPLLSPSSSLTKSIVVRISFSACC</sequence>
<keyword evidence="2" id="KW-1185">Reference proteome</keyword>